<organism evidence="2 3">
    <name type="scientific">Portunus trituberculatus</name>
    <name type="common">Swimming crab</name>
    <name type="synonym">Neptunus trituberculatus</name>
    <dbReference type="NCBI Taxonomy" id="210409"/>
    <lineage>
        <taxon>Eukaryota</taxon>
        <taxon>Metazoa</taxon>
        <taxon>Ecdysozoa</taxon>
        <taxon>Arthropoda</taxon>
        <taxon>Crustacea</taxon>
        <taxon>Multicrustacea</taxon>
        <taxon>Malacostraca</taxon>
        <taxon>Eumalacostraca</taxon>
        <taxon>Eucarida</taxon>
        <taxon>Decapoda</taxon>
        <taxon>Pleocyemata</taxon>
        <taxon>Brachyura</taxon>
        <taxon>Eubrachyura</taxon>
        <taxon>Portunoidea</taxon>
        <taxon>Portunidae</taxon>
        <taxon>Portuninae</taxon>
        <taxon>Portunus</taxon>
    </lineage>
</organism>
<evidence type="ECO:0000313" key="2">
    <source>
        <dbReference type="EMBL" id="MPC77580.1"/>
    </source>
</evidence>
<reference evidence="2 3" key="1">
    <citation type="submission" date="2019-05" db="EMBL/GenBank/DDBJ databases">
        <title>Another draft genome of Portunus trituberculatus and its Hox gene families provides insights of decapod evolution.</title>
        <authorList>
            <person name="Jeong J.-H."/>
            <person name="Song I."/>
            <person name="Kim S."/>
            <person name="Choi T."/>
            <person name="Kim D."/>
            <person name="Ryu S."/>
            <person name="Kim W."/>
        </authorList>
    </citation>
    <scope>NUCLEOTIDE SEQUENCE [LARGE SCALE GENOMIC DNA]</scope>
    <source>
        <tissue evidence="2">Muscle</tissue>
    </source>
</reference>
<keyword evidence="1" id="KW-0812">Transmembrane</keyword>
<dbReference type="Proteomes" id="UP000324222">
    <property type="component" value="Unassembled WGS sequence"/>
</dbReference>
<proteinExistence type="predicted"/>
<dbReference type="AlphaFoldDB" id="A0A5B7HYN7"/>
<keyword evidence="3" id="KW-1185">Reference proteome</keyword>
<feature type="transmembrane region" description="Helical" evidence="1">
    <location>
        <begin position="65"/>
        <end position="93"/>
    </location>
</feature>
<sequence length="141" mass="15963">MPAWFLACLPACLPPMHQPPPISCLSSTTSLSVTAGPLTHPWEQSNATTPPCPAPSTHSRPIPTLLPFFAVLFLCFDWVVIILPSCICLHYHYVKACYIIWMMPEFIITHTQREREREGEGEGEGSEMRKIKVVRKLDFVR</sequence>
<keyword evidence="1" id="KW-1133">Transmembrane helix</keyword>
<name>A0A5B7HYN7_PORTR</name>
<keyword evidence="1" id="KW-0472">Membrane</keyword>
<evidence type="ECO:0000256" key="1">
    <source>
        <dbReference type="SAM" id="Phobius"/>
    </source>
</evidence>
<gene>
    <name evidence="2" type="ORF">E2C01_072037</name>
</gene>
<protein>
    <submittedName>
        <fullName evidence="2">Uncharacterized protein</fullName>
    </submittedName>
</protein>
<comment type="caution">
    <text evidence="2">The sequence shown here is derived from an EMBL/GenBank/DDBJ whole genome shotgun (WGS) entry which is preliminary data.</text>
</comment>
<accession>A0A5B7HYN7</accession>
<dbReference type="EMBL" id="VSRR010046203">
    <property type="protein sequence ID" value="MPC77580.1"/>
    <property type="molecule type" value="Genomic_DNA"/>
</dbReference>
<evidence type="ECO:0000313" key="3">
    <source>
        <dbReference type="Proteomes" id="UP000324222"/>
    </source>
</evidence>